<feature type="domain" description="Aminotransferase class I/classII large" evidence="2">
    <location>
        <begin position="49"/>
        <end position="364"/>
    </location>
</feature>
<dbReference type="Gene3D" id="3.40.640.10">
    <property type="entry name" value="Type I PLP-dependent aspartate aminotransferase-like (Major domain)"/>
    <property type="match status" value="1"/>
</dbReference>
<keyword evidence="1 3" id="KW-0808">Transferase</keyword>
<dbReference type="GO" id="GO:0030170">
    <property type="term" value="F:pyridoxal phosphate binding"/>
    <property type="evidence" value="ECO:0007669"/>
    <property type="project" value="InterPro"/>
</dbReference>
<dbReference type="PROSITE" id="PS00105">
    <property type="entry name" value="AA_TRANSFER_CLASS_1"/>
    <property type="match status" value="1"/>
</dbReference>
<evidence type="ECO:0000259" key="2">
    <source>
        <dbReference type="Pfam" id="PF00155"/>
    </source>
</evidence>
<dbReference type="InterPro" id="IPR004839">
    <property type="entry name" value="Aminotransferase_I/II_large"/>
</dbReference>
<evidence type="ECO:0000313" key="4">
    <source>
        <dbReference type="Proteomes" id="UP000182204"/>
    </source>
</evidence>
<reference evidence="3 4" key="1">
    <citation type="submission" date="2015-11" db="EMBL/GenBank/DDBJ databases">
        <authorList>
            <person name="Hill K.K."/>
            <person name="Shirey T.B."/>
            <person name="Raphael B."/>
            <person name="Daligault H.E."/>
            <person name="Davenport K.W."/>
            <person name="Bruce D.C."/>
            <person name="Foley B.T."/>
            <person name="Johnson S.L."/>
        </authorList>
    </citation>
    <scope>NUCLEOTIDE SEQUENCE [LARGE SCALE GENOMIC DNA]</scope>
    <source>
        <strain evidence="3 4">CDC_1632</strain>
    </source>
</reference>
<dbReference type="Proteomes" id="UP000182204">
    <property type="component" value="Chromosome"/>
</dbReference>
<dbReference type="AlphaFoldDB" id="A0A1L3NJU2"/>
<dbReference type="Pfam" id="PF00155">
    <property type="entry name" value="Aminotran_1_2"/>
    <property type="match status" value="1"/>
</dbReference>
<comment type="similarity">
    <text evidence="1">Belongs to the class-I pyridoxal-phosphate-dependent aminotransferase family.</text>
</comment>
<dbReference type="InterPro" id="IPR015421">
    <property type="entry name" value="PyrdxlP-dep_Trfase_major"/>
</dbReference>
<comment type="cofactor">
    <cofactor evidence="1">
        <name>pyridoxal 5'-phosphate</name>
        <dbReference type="ChEBI" id="CHEBI:597326"/>
    </cofactor>
</comment>
<evidence type="ECO:0000256" key="1">
    <source>
        <dbReference type="RuleBase" id="RU000481"/>
    </source>
</evidence>
<name>A0A1L3NJU2_CLOSG</name>
<organism evidence="3 4">
    <name type="scientific">Clostridium sporogenes</name>
    <dbReference type="NCBI Taxonomy" id="1509"/>
    <lineage>
        <taxon>Bacteria</taxon>
        <taxon>Bacillati</taxon>
        <taxon>Bacillota</taxon>
        <taxon>Clostridia</taxon>
        <taxon>Eubacteriales</taxon>
        <taxon>Clostridiaceae</taxon>
        <taxon>Clostridium</taxon>
    </lineage>
</organism>
<dbReference type="SUPFAM" id="SSF53383">
    <property type="entry name" value="PLP-dependent transferases"/>
    <property type="match status" value="1"/>
</dbReference>
<dbReference type="NCBIfam" id="NF005593">
    <property type="entry name" value="PRK07324.1"/>
    <property type="match status" value="1"/>
</dbReference>
<dbReference type="eggNOG" id="COG0436">
    <property type="taxonomic scope" value="Bacteria"/>
</dbReference>
<evidence type="ECO:0000313" key="3">
    <source>
        <dbReference type="EMBL" id="APH16374.1"/>
    </source>
</evidence>
<dbReference type="PANTHER" id="PTHR43510:SF1">
    <property type="entry name" value="AMINOTRANSFERASE FUNCTION, HYPOTHETICAL (EUROFUNG)"/>
    <property type="match status" value="1"/>
</dbReference>
<dbReference type="Gene3D" id="3.90.1150.10">
    <property type="entry name" value="Aspartate Aminotransferase, domain 1"/>
    <property type="match status" value="1"/>
</dbReference>
<sequence length="376" mass="42566">MKIKTFKVEQWMNQYENDAIYNLAETCIDSLTLRELLNLAGKNFEEYMISLGDIRMTYSHIYGSPNLLKGIASLFQDVKAEQIIPTHGAIGANYQVLITLLEPGNSMVSVAPTYQQHYSIPESMGTEVNILKLLPENNFLPDLQELKKMVNSNTKLITINNPNNPSGSLIPIELLKQIVDIAKSVDAYVLSDEVYRGISEDGSYMPSIVDLYEKGISVGSMSKTFSLAGLRLGWIVSKDEKIINLCKERRDYDTISCGVLDDILASLALENKEAILERNRKIVMTNRELLHQWVSSEPRVSYVKPVAGNTALIYYDADMHSYEFCEKLLKETGVFYTPGECFDLDYCFRIGYAFDSKTLMEGLEKTSEFMSNLPRR</sequence>
<dbReference type="InterPro" id="IPR015424">
    <property type="entry name" value="PyrdxlP-dep_Trfase"/>
</dbReference>
<dbReference type="RefSeq" id="WP_072584843.1">
    <property type="nucleotide sequence ID" value="NZ_CP013243.1"/>
</dbReference>
<dbReference type="CDD" id="cd00609">
    <property type="entry name" value="AAT_like"/>
    <property type="match status" value="1"/>
</dbReference>
<gene>
    <name evidence="3" type="ORF">NPD5_965</name>
</gene>
<dbReference type="InterPro" id="IPR015422">
    <property type="entry name" value="PyrdxlP-dep_Trfase_small"/>
</dbReference>
<dbReference type="InterPro" id="IPR004838">
    <property type="entry name" value="NHTrfase_class1_PyrdxlP-BS"/>
</dbReference>
<dbReference type="STRING" id="413999.CBO1073"/>
<dbReference type="GO" id="GO:0008483">
    <property type="term" value="F:transaminase activity"/>
    <property type="evidence" value="ECO:0007669"/>
    <property type="project" value="UniProtKB-KW"/>
</dbReference>
<proteinExistence type="inferred from homology"/>
<dbReference type="EMBL" id="CP013243">
    <property type="protein sequence ID" value="APH16374.1"/>
    <property type="molecule type" value="Genomic_DNA"/>
</dbReference>
<keyword evidence="1 3" id="KW-0032">Aminotransferase</keyword>
<accession>A0A1L3NJU2</accession>
<dbReference type="PANTHER" id="PTHR43510">
    <property type="entry name" value="AMINOTRANSFERASE FUNCTION, HYPOTHETICAL (EUROFUNG)"/>
    <property type="match status" value="1"/>
</dbReference>
<protein>
    <recommendedName>
        <fullName evidence="1">Aminotransferase</fullName>
        <ecNumber evidence="1">2.6.1.-</ecNumber>
    </recommendedName>
</protein>
<dbReference type="EC" id="2.6.1.-" evidence="1"/>